<dbReference type="EMBL" id="CP036271">
    <property type="protein sequence ID" value="QDT57518.1"/>
    <property type="molecule type" value="Genomic_DNA"/>
</dbReference>
<proteinExistence type="predicted"/>
<keyword evidence="2" id="KW-1185">Reference proteome</keyword>
<dbReference type="InParanoid" id="A0A517SN13"/>
<name>A0A517SN13_9PLAN</name>
<accession>A0A517SN13</accession>
<dbReference type="KEGG" id="ccos:Pan44_55870"/>
<sequence>MSISHDDVLRAALQLPEHDRMLLAEELIESVPEADDSGELSEPELLAVLTAATTETLAWSPDIVASLS</sequence>
<gene>
    <name evidence="1" type="ORF">Pan44_55870</name>
</gene>
<dbReference type="Proteomes" id="UP000315700">
    <property type="component" value="Chromosome"/>
</dbReference>
<organism evidence="1 2">
    <name type="scientific">Caulifigura coniformis</name>
    <dbReference type="NCBI Taxonomy" id="2527983"/>
    <lineage>
        <taxon>Bacteria</taxon>
        <taxon>Pseudomonadati</taxon>
        <taxon>Planctomycetota</taxon>
        <taxon>Planctomycetia</taxon>
        <taxon>Planctomycetales</taxon>
        <taxon>Planctomycetaceae</taxon>
        <taxon>Caulifigura</taxon>
    </lineage>
</organism>
<evidence type="ECO:0000313" key="1">
    <source>
        <dbReference type="EMBL" id="QDT57518.1"/>
    </source>
</evidence>
<evidence type="ECO:0000313" key="2">
    <source>
        <dbReference type="Proteomes" id="UP000315700"/>
    </source>
</evidence>
<reference evidence="1 2" key="1">
    <citation type="submission" date="2019-02" db="EMBL/GenBank/DDBJ databases">
        <title>Deep-cultivation of Planctomycetes and their phenomic and genomic characterization uncovers novel biology.</title>
        <authorList>
            <person name="Wiegand S."/>
            <person name="Jogler M."/>
            <person name="Boedeker C."/>
            <person name="Pinto D."/>
            <person name="Vollmers J."/>
            <person name="Rivas-Marin E."/>
            <person name="Kohn T."/>
            <person name="Peeters S.H."/>
            <person name="Heuer A."/>
            <person name="Rast P."/>
            <person name="Oberbeckmann S."/>
            <person name="Bunk B."/>
            <person name="Jeske O."/>
            <person name="Meyerdierks A."/>
            <person name="Storesund J.E."/>
            <person name="Kallscheuer N."/>
            <person name="Luecker S."/>
            <person name="Lage O.M."/>
            <person name="Pohl T."/>
            <person name="Merkel B.J."/>
            <person name="Hornburger P."/>
            <person name="Mueller R.-W."/>
            <person name="Bruemmer F."/>
            <person name="Labrenz M."/>
            <person name="Spormann A.M."/>
            <person name="Op den Camp H."/>
            <person name="Overmann J."/>
            <person name="Amann R."/>
            <person name="Jetten M.S.M."/>
            <person name="Mascher T."/>
            <person name="Medema M.H."/>
            <person name="Devos D.P."/>
            <person name="Kaster A.-K."/>
            <person name="Ovreas L."/>
            <person name="Rohde M."/>
            <person name="Galperin M.Y."/>
            <person name="Jogler C."/>
        </authorList>
    </citation>
    <scope>NUCLEOTIDE SEQUENCE [LARGE SCALE GENOMIC DNA]</scope>
    <source>
        <strain evidence="1 2">Pan44</strain>
    </source>
</reference>
<dbReference type="RefSeq" id="WP_145034863.1">
    <property type="nucleotide sequence ID" value="NZ_CP036271.1"/>
</dbReference>
<evidence type="ECO:0008006" key="3">
    <source>
        <dbReference type="Google" id="ProtNLM"/>
    </source>
</evidence>
<protein>
    <recommendedName>
        <fullName evidence="3">Addiction module component</fullName>
    </recommendedName>
</protein>
<dbReference type="AlphaFoldDB" id="A0A517SN13"/>